<dbReference type="STRING" id="179408.Osc7112_4043"/>
<keyword evidence="2" id="KW-1185">Reference proteome</keyword>
<proteinExistence type="predicted"/>
<gene>
    <name evidence="1" type="ORF">Osc7112_4043</name>
</gene>
<evidence type="ECO:0000313" key="2">
    <source>
        <dbReference type="Proteomes" id="UP000010478"/>
    </source>
</evidence>
<evidence type="ECO:0000313" key="1">
    <source>
        <dbReference type="EMBL" id="AFZ08375.1"/>
    </source>
</evidence>
<dbReference type="KEGG" id="oni:Osc7112_4043"/>
<organism evidence="1 2">
    <name type="scientific">Phormidium nigroviride PCC 7112</name>
    <dbReference type="NCBI Taxonomy" id="179408"/>
    <lineage>
        <taxon>Bacteria</taxon>
        <taxon>Bacillati</taxon>
        <taxon>Cyanobacteriota</taxon>
        <taxon>Cyanophyceae</taxon>
        <taxon>Oscillatoriophycideae</taxon>
        <taxon>Oscillatoriales</taxon>
        <taxon>Oscillatoriaceae</taxon>
        <taxon>Phormidium</taxon>
    </lineage>
</organism>
<dbReference type="HOGENOM" id="CLU_151184_0_0_3"/>
<dbReference type="RefSeq" id="WP_015177622.1">
    <property type="nucleotide sequence ID" value="NC_019729.1"/>
</dbReference>
<reference evidence="1 2" key="1">
    <citation type="submission" date="2012-05" db="EMBL/GenBank/DDBJ databases">
        <title>Finished chromosome of genome of Oscillatoria sp. PCC 7112.</title>
        <authorList>
            <consortium name="US DOE Joint Genome Institute"/>
            <person name="Gugger M."/>
            <person name="Coursin T."/>
            <person name="Rippka R."/>
            <person name="Tandeau De Marsac N."/>
            <person name="Huntemann M."/>
            <person name="Wei C.-L."/>
            <person name="Han J."/>
            <person name="Detter J.C."/>
            <person name="Han C."/>
            <person name="Tapia R."/>
            <person name="Davenport K."/>
            <person name="Daligault H."/>
            <person name="Erkkila T."/>
            <person name="Gu W."/>
            <person name="Munk A.C.C."/>
            <person name="Teshima H."/>
            <person name="Xu Y."/>
            <person name="Chain P."/>
            <person name="Chen A."/>
            <person name="Krypides N."/>
            <person name="Mavromatis K."/>
            <person name="Markowitz V."/>
            <person name="Szeto E."/>
            <person name="Ivanova N."/>
            <person name="Mikhailova N."/>
            <person name="Ovchinnikova G."/>
            <person name="Pagani I."/>
            <person name="Pati A."/>
            <person name="Goodwin L."/>
            <person name="Peters L."/>
            <person name="Pitluck S."/>
            <person name="Woyke T."/>
            <person name="Kerfeld C."/>
        </authorList>
    </citation>
    <scope>NUCLEOTIDE SEQUENCE [LARGE SCALE GENOMIC DNA]</scope>
    <source>
        <strain evidence="1 2">PCC 7112</strain>
    </source>
</reference>
<name>K9VMA1_9CYAN</name>
<protein>
    <submittedName>
        <fullName evidence="1">Uncharacterized protein</fullName>
    </submittedName>
</protein>
<sequence length="137" mass="15918">MKKHLKANQRQEKGKRLSLRETVDVPPEQQSPLFSLRYMNKDYSLSQCTKDEKAAFADTLYKLNQLTWSEINACTRHGLGYEKIARSSIRAPIPSHLKDDVNFIAFRFFGKAPMVGYRDGAVFYVIWLDRGFTLYPH</sequence>
<dbReference type="eggNOG" id="ENOG5032WCW">
    <property type="taxonomic scope" value="Bacteria"/>
</dbReference>
<dbReference type="AlphaFoldDB" id="K9VMA1"/>
<accession>K9VMA1</accession>
<dbReference type="EMBL" id="CP003614">
    <property type="protein sequence ID" value="AFZ08375.1"/>
    <property type="molecule type" value="Genomic_DNA"/>
</dbReference>
<dbReference type="Proteomes" id="UP000010478">
    <property type="component" value="Chromosome"/>
</dbReference>